<evidence type="ECO:0000313" key="2">
    <source>
        <dbReference type="Proteomes" id="UP000240811"/>
    </source>
</evidence>
<sequence>MNINKLSLASTLVALSVTISLGSCDLLKSPEQITSEKIASPESVLEETTGKDEALSKDKNIINNPRSIGPILKSVSDKLRNKHKSNYNAIYNDKEYIDVYREFEKKLYNNNQRCI</sequence>
<accession>A0A2T4VXI2</accession>
<evidence type="ECO:0000313" key="1">
    <source>
        <dbReference type="EMBL" id="PTL86484.1"/>
    </source>
</evidence>
<dbReference type="AlphaFoldDB" id="A0A2T4VXI2"/>
<dbReference type="EMBL" id="PSQJ01000003">
    <property type="protein sequence ID" value="PTL86484.1"/>
    <property type="molecule type" value="Genomic_DNA"/>
</dbReference>
<gene>
    <name evidence="1" type="ORF">C4617_03570</name>
</gene>
<protein>
    <recommendedName>
        <fullName evidence="3">Lipoprotein</fullName>
    </recommendedName>
</protein>
<reference evidence="2" key="1">
    <citation type="submission" date="2018-02" db="EMBL/GenBank/DDBJ databases">
        <title>Genome sequence of Candidatus Liberibacter europaeus.</title>
        <authorList>
            <person name="Frampton R.A."/>
            <person name="Thompson S.M."/>
            <person name="David C."/>
            <person name="Addison S.M."/>
            <person name="Smith G.R."/>
        </authorList>
    </citation>
    <scope>NUCLEOTIDE SEQUENCE [LARGE SCALE GENOMIC DNA]</scope>
</reference>
<proteinExistence type="predicted"/>
<dbReference type="Proteomes" id="UP000240811">
    <property type="component" value="Unassembled WGS sequence"/>
</dbReference>
<organism evidence="1 2">
    <name type="scientific">Candidatus Liberibacter europaeus</name>
    <dbReference type="NCBI Taxonomy" id="744859"/>
    <lineage>
        <taxon>Bacteria</taxon>
        <taxon>Pseudomonadati</taxon>
        <taxon>Pseudomonadota</taxon>
        <taxon>Alphaproteobacteria</taxon>
        <taxon>Hyphomicrobiales</taxon>
        <taxon>Rhizobiaceae</taxon>
        <taxon>Liberibacter</taxon>
    </lineage>
</organism>
<dbReference type="PROSITE" id="PS51257">
    <property type="entry name" value="PROKAR_LIPOPROTEIN"/>
    <property type="match status" value="1"/>
</dbReference>
<evidence type="ECO:0008006" key="3">
    <source>
        <dbReference type="Google" id="ProtNLM"/>
    </source>
</evidence>
<name>A0A2T4VXI2_9HYPH</name>
<comment type="caution">
    <text evidence="1">The sequence shown here is derived from an EMBL/GenBank/DDBJ whole genome shotgun (WGS) entry which is preliminary data.</text>
</comment>